<dbReference type="RefSeq" id="WP_170846700.1">
    <property type="nucleotide sequence ID" value="NZ_FOSZ01000002.1"/>
</dbReference>
<accession>A0A1I4CVM4</accession>
<dbReference type="AlphaFoldDB" id="A0A1I4CVM4"/>
<keyword evidence="2" id="KW-1185">Reference proteome</keyword>
<name>A0A1I4CVM4_9RHOB</name>
<dbReference type="STRING" id="1280847.SAMN04488036_102467"/>
<proteinExistence type="predicted"/>
<evidence type="ECO:0000313" key="2">
    <source>
        <dbReference type="Proteomes" id="UP000198851"/>
    </source>
</evidence>
<protein>
    <submittedName>
        <fullName evidence="1">Uncharacterized protein</fullName>
    </submittedName>
</protein>
<organism evidence="1 2">
    <name type="scientific">Shimia haliotis</name>
    <dbReference type="NCBI Taxonomy" id="1280847"/>
    <lineage>
        <taxon>Bacteria</taxon>
        <taxon>Pseudomonadati</taxon>
        <taxon>Pseudomonadota</taxon>
        <taxon>Alphaproteobacteria</taxon>
        <taxon>Rhodobacterales</taxon>
        <taxon>Roseobacteraceae</taxon>
    </lineage>
</organism>
<evidence type="ECO:0000313" key="1">
    <source>
        <dbReference type="EMBL" id="SFK83961.1"/>
    </source>
</evidence>
<dbReference type="EMBL" id="FOSZ01000002">
    <property type="protein sequence ID" value="SFK83961.1"/>
    <property type="molecule type" value="Genomic_DNA"/>
</dbReference>
<sequence>MFVKASTIRDLVSRAMAHMSDLVSALAVTFHGPQLDERAVLVPVRVERRDPRLPR</sequence>
<reference evidence="2" key="1">
    <citation type="submission" date="2016-10" db="EMBL/GenBank/DDBJ databases">
        <authorList>
            <person name="Varghese N."/>
            <person name="Submissions S."/>
        </authorList>
    </citation>
    <scope>NUCLEOTIDE SEQUENCE [LARGE SCALE GENOMIC DNA]</scope>
    <source>
        <strain evidence="2">DSM 28453</strain>
    </source>
</reference>
<gene>
    <name evidence="1" type="ORF">SAMN04488036_102467</name>
</gene>
<dbReference type="Proteomes" id="UP000198851">
    <property type="component" value="Unassembled WGS sequence"/>
</dbReference>